<dbReference type="InterPro" id="IPR040079">
    <property type="entry name" value="Glutathione_S-Trfase"/>
</dbReference>
<feature type="region of interest" description="Disordered" evidence="7">
    <location>
        <begin position="1024"/>
        <end position="1071"/>
    </location>
</feature>
<dbReference type="STRING" id="3076.A0A2P6TQW6"/>
<evidence type="ECO:0000256" key="3">
    <source>
        <dbReference type="ARBA" id="ARBA00012452"/>
    </source>
</evidence>
<evidence type="ECO:0000256" key="6">
    <source>
        <dbReference type="SAM" id="Coils"/>
    </source>
</evidence>
<name>A0A2P6TQW6_CHLSO</name>
<reference evidence="10 11" key="1">
    <citation type="journal article" date="2018" name="Plant J.">
        <title>Genome sequences of Chlorella sorokiniana UTEX 1602 and Micractinium conductrix SAG 241.80: implications to maltose excretion by a green alga.</title>
        <authorList>
            <person name="Arriola M.B."/>
            <person name="Velmurugan N."/>
            <person name="Zhang Y."/>
            <person name="Plunkett M.H."/>
            <person name="Hondzo H."/>
            <person name="Barney B.M."/>
        </authorList>
    </citation>
    <scope>NUCLEOTIDE SEQUENCE [LARGE SCALE GENOMIC DNA]</scope>
    <source>
        <strain evidence="11">UTEX 1602</strain>
    </source>
</reference>
<keyword evidence="10" id="KW-0282">Flagellum</keyword>
<dbReference type="InterPro" id="IPR004046">
    <property type="entry name" value="GST_C"/>
</dbReference>
<keyword evidence="10" id="KW-0966">Cell projection</keyword>
<feature type="region of interest" description="Disordered" evidence="7">
    <location>
        <begin position="723"/>
        <end position="786"/>
    </location>
</feature>
<dbReference type="InterPro" id="IPR004045">
    <property type="entry name" value="Glutathione_S-Trfase_N"/>
</dbReference>
<sequence length="1108" mass="116397">MGKPTVFYFPIRGRAEPVKLALAAKGIDFDVQPVDYELMKTDREQYPFAQCPRFVDEDGMDLSQSNTIMRHVGRKYGLLGGSEADAARIDMIVDGVEDIKRKYLALIYQDQLADEAKKTHWANHIAHDSMSGRNGGAHFGYLAGLVERYGKDGWAVGSHISIADVLLFDIVDVHTRIWGEEFRAVWPTLAALHDKVAAVPGVKAYLESPLRLDKRSAGLDASTAHLAAAAIAGEGLEAAPGLTAAAAVAAATAAVRAAEAQPESSPLAVMGMLQQLLASNGSAQQQTAVPEQAQAPAAATAPSQQAPEPAPSTHSSGSAGGATSSSALPSGSVEKLLALELEVVQLQQSLQIAQLEFETRTVQLHSLKQRADNADQRAQAADERAAGLAQHVQQLERQAADLRSQLGEAANKHVQELTLQAARLSAAAAKQQAAEDEAARLRQQLAAAQEALKSEQALRTSAVAAERGPLQERAASLQHENQQLRAHLASACGALKALGIPAAQVFSRAALALVGHAIPAHSPPHSPAAGVAAPLQQQATQLQQQAAQRHQQQHQLVAQGAQLAAADQQQQQQTQQPVHRQVAPAVPRLQLSSISLEALQAAASQQQEVDVVTAAAAGLPPVPPHSQQQGGYEGEVAMSPAAARAAAYSRLRVAVSSPASALGHIASPHSVQNSTDMPLPPLSARVPVSPAAQQLLATARQWQLTARSAVAEEEAEERIAAYRPQHAQQQWQVPPAAGSRPASRAALGGGHGGKVALARAVQTARPHHPALGGAAAGRSPAKQARHTYSQVPAFNELRQAYQAVVSAEADSAAKWARSVFSSSSAVETDPRRVEPVMQGLLQLFRENGLPIPLQKCGPCQYKLGAAKLAVRLVNGRLMGRAGAGQQLDLFEWLGKQPTFESPINGPIIVRRPVLQRKKSQLGFVKAADRDAAAIAAAAAEILAVVPPETWLIPAVLDQMRANAALQQQAAESCPASPAARRTPDLEGSTAFAAAVDAAAAKLRLSLDLELSPDEAQWLVQAPALPESPAPVPSPAPAPQQPAVAASRSASQHATAATPATKTRHAAASPLTALRRGLRRLAGGLRRRLAAAACMARPATRECTATGRS</sequence>
<organism evidence="10 11">
    <name type="scientific">Chlorella sorokiniana</name>
    <name type="common">Freshwater green alga</name>
    <dbReference type="NCBI Taxonomy" id="3076"/>
    <lineage>
        <taxon>Eukaryota</taxon>
        <taxon>Viridiplantae</taxon>
        <taxon>Chlorophyta</taxon>
        <taxon>core chlorophytes</taxon>
        <taxon>Trebouxiophyceae</taxon>
        <taxon>Chlorellales</taxon>
        <taxon>Chlorellaceae</taxon>
        <taxon>Chlorella clade</taxon>
        <taxon>Chlorella</taxon>
    </lineage>
</organism>
<dbReference type="Proteomes" id="UP000239899">
    <property type="component" value="Unassembled WGS sequence"/>
</dbReference>
<feature type="domain" description="GST N-terminal" evidence="8">
    <location>
        <begin position="2"/>
        <end position="80"/>
    </location>
</feature>
<evidence type="ECO:0000256" key="7">
    <source>
        <dbReference type="SAM" id="MobiDB-lite"/>
    </source>
</evidence>
<feature type="domain" description="GST C-terminal" evidence="9">
    <location>
        <begin position="82"/>
        <end position="216"/>
    </location>
</feature>
<dbReference type="Gene3D" id="1.20.1050.10">
    <property type="match status" value="1"/>
</dbReference>
<keyword evidence="4" id="KW-0808">Transferase</keyword>
<dbReference type="Pfam" id="PF14497">
    <property type="entry name" value="GST_C_3"/>
    <property type="match status" value="1"/>
</dbReference>
<proteinExistence type="inferred from homology"/>
<dbReference type="EMBL" id="LHPG02000008">
    <property type="protein sequence ID" value="PRW56460.1"/>
    <property type="molecule type" value="Genomic_DNA"/>
</dbReference>
<accession>A0A2P6TQW6</accession>
<feature type="compositionally biased region" description="Polar residues" evidence="7">
    <location>
        <begin position="1051"/>
        <end position="1060"/>
    </location>
</feature>
<keyword evidence="6" id="KW-0175">Coiled coil</keyword>
<dbReference type="SUPFAM" id="SSF47616">
    <property type="entry name" value="GST C-terminal domain-like"/>
    <property type="match status" value="1"/>
</dbReference>
<dbReference type="InterPro" id="IPR036282">
    <property type="entry name" value="Glutathione-S-Trfase_C_sf"/>
</dbReference>
<evidence type="ECO:0000256" key="2">
    <source>
        <dbReference type="ARBA" id="ARBA00005861"/>
    </source>
</evidence>
<feature type="compositionally biased region" description="Low complexity" evidence="7">
    <location>
        <begin position="283"/>
        <end position="329"/>
    </location>
</feature>
<comment type="catalytic activity">
    <reaction evidence="5">
        <text>RX + glutathione = an S-substituted glutathione + a halide anion + H(+)</text>
        <dbReference type="Rhea" id="RHEA:16437"/>
        <dbReference type="ChEBI" id="CHEBI:15378"/>
        <dbReference type="ChEBI" id="CHEBI:16042"/>
        <dbReference type="ChEBI" id="CHEBI:17792"/>
        <dbReference type="ChEBI" id="CHEBI:57925"/>
        <dbReference type="ChEBI" id="CHEBI:90779"/>
        <dbReference type="EC" id="2.5.1.18"/>
    </reaction>
</comment>
<evidence type="ECO:0000259" key="8">
    <source>
        <dbReference type="PROSITE" id="PS50404"/>
    </source>
</evidence>
<dbReference type="GO" id="GO:0004364">
    <property type="term" value="F:glutathione transferase activity"/>
    <property type="evidence" value="ECO:0007669"/>
    <property type="project" value="UniProtKB-EC"/>
</dbReference>
<dbReference type="PANTHER" id="PTHR11571:SF222">
    <property type="entry name" value="GLUTATHIONE TRANSFERASE"/>
    <property type="match status" value="1"/>
</dbReference>
<gene>
    <name evidence="10" type="ORF">C2E21_4499</name>
</gene>
<protein>
    <recommendedName>
        <fullName evidence="3">glutathione transferase</fullName>
        <ecNumber evidence="3">2.5.1.18</ecNumber>
    </recommendedName>
</protein>
<evidence type="ECO:0000313" key="11">
    <source>
        <dbReference type="Proteomes" id="UP000239899"/>
    </source>
</evidence>
<dbReference type="SFLD" id="SFLDS00019">
    <property type="entry name" value="Glutathione_Transferase_(cytos"/>
    <property type="match status" value="1"/>
</dbReference>
<comment type="similarity">
    <text evidence="2">Belongs to the GST superfamily. Mu family.</text>
</comment>
<dbReference type="PROSITE" id="PS50405">
    <property type="entry name" value="GST_CTER"/>
    <property type="match status" value="1"/>
</dbReference>
<evidence type="ECO:0000256" key="4">
    <source>
        <dbReference type="ARBA" id="ARBA00022679"/>
    </source>
</evidence>
<feature type="compositionally biased region" description="Low complexity" evidence="7">
    <location>
        <begin position="769"/>
        <end position="778"/>
    </location>
</feature>
<dbReference type="InterPro" id="IPR050213">
    <property type="entry name" value="GST_superfamily"/>
</dbReference>
<dbReference type="InterPro" id="IPR010987">
    <property type="entry name" value="Glutathione-S-Trfase_C-like"/>
</dbReference>
<dbReference type="OrthoDB" id="422574at2759"/>
<dbReference type="Pfam" id="PF02798">
    <property type="entry name" value="GST_N"/>
    <property type="match status" value="1"/>
</dbReference>
<feature type="region of interest" description="Disordered" evidence="7">
    <location>
        <begin position="282"/>
        <end position="329"/>
    </location>
</feature>
<feature type="coiled-coil region" evidence="6">
    <location>
        <begin position="336"/>
        <end position="458"/>
    </location>
</feature>
<evidence type="ECO:0000259" key="9">
    <source>
        <dbReference type="PROSITE" id="PS50405"/>
    </source>
</evidence>
<comment type="caution">
    <text evidence="10">The sequence shown here is derived from an EMBL/GenBank/DDBJ whole genome shotgun (WGS) entry which is preliminary data.</text>
</comment>
<dbReference type="SUPFAM" id="SSF52833">
    <property type="entry name" value="Thioredoxin-like"/>
    <property type="match status" value="1"/>
</dbReference>
<dbReference type="Gene3D" id="3.40.30.10">
    <property type="entry name" value="Glutaredoxin"/>
    <property type="match status" value="1"/>
</dbReference>
<feature type="compositionally biased region" description="Low complexity" evidence="7">
    <location>
        <begin position="1040"/>
        <end position="1050"/>
    </location>
</feature>
<dbReference type="InterPro" id="IPR036249">
    <property type="entry name" value="Thioredoxin-like_sf"/>
</dbReference>
<keyword evidence="10" id="KW-0969">Cilium</keyword>
<feature type="compositionally biased region" description="Low complexity" evidence="7">
    <location>
        <begin position="527"/>
        <end position="554"/>
    </location>
</feature>
<feature type="compositionally biased region" description="Low complexity" evidence="7">
    <location>
        <begin position="734"/>
        <end position="746"/>
    </location>
</feature>
<feature type="compositionally biased region" description="Pro residues" evidence="7">
    <location>
        <begin position="1025"/>
        <end position="1039"/>
    </location>
</feature>
<evidence type="ECO:0000256" key="1">
    <source>
        <dbReference type="ARBA" id="ARBA00003701"/>
    </source>
</evidence>
<evidence type="ECO:0000256" key="5">
    <source>
        <dbReference type="ARBA" id="ARBA00047960"/>
    </source>
</evidence>
<evidence type="ECO:0000313" key="10">
    <source>
        <dbReference type="EMBL" id="PRW56460.1"/>
    </source>
</evidence>
<dbReference type="PANTHER" id="PTHR11571">
    <property type="entry name" value="GLUTATHIONE S-TRANSFERASE"/>
    <property type="match status" value="1"/>
</dbReference>
<dbReference type="AlphaFoldDB" id="A0A2P6TQW6"/>
<dbReference type="EC" id="2.5.1.18" evidence="3"/>
<dbReference type="PROSITE" id="PS50404">
    <property type="entry name" value="GST_NTER"/>
    <property type="match status" value="1"/>
</dbReference>
<keyword evidence="11" id="KW-1185">Reference proteome</keyword>
<comment type="function">
    <text evidence="1">Conjugation of reduced glutathione to a wide number of exogenous and endogenous hydrophobic electrophiles.</text>
</comment>
<feature type="region of interest" description="Disordered" evidence="7">
    <location>
        <begin position="522"/>
        <end position="554"/>
    </location>
</feature>
<dbReference type="GO" id="GO:0006749">
    <property type="term" value="P:glutathione metabolic process"/>
    <property type="evidence" value="ECO:0007669"/>
    <property type="project" value="TreeGrafter"/>
</dbReference>